<dbReference type="InterPro" id="IPR036388">
    <property type="entry name" value="WH-like_DNA-bd_sf"/>
</dbReference>
<gene>
    <name evidence="3" type="ORF">MMA15_14035</name>
</gene>
<dbReference type="Proteomes" id="UP001166784">
    <property type="component" value="Unassembled WGS sequence"/>
</dbReference>
<dbReference type="Gene3D" id="1.10.10.10">
    <property type="entry name" value="Winged helix-like DNA-binding domain superfamily/Winged helix DNA-binding domain"/>
    <property type="match status" value="1"/>
</dbReference>
<accession>A0ABS9SYX8</accession>
<comment type="caution">
    <text evidence="3">The sequence shown here is derived from an EMBL/GenBank/DDBJ whole genome shotgun (WGS) entry which is preliminary data.</text>
</comment>
<reference evidence="3" key="2">
    <citation type="journal article" date="2023" name="Int. J. Syst. Evol. Microbiol.">
        <title>Streptomyces marispadix sp. nov., isolated from marine beach sediment of the Northern Coast of Portugal.</title>
        <authorList>
            <person name="dos Santos J.D.N."/>
            <person name="Vitorino I.R."/>
            <person name="Kallscheuer N."/>
            <person name="Srivastava A."/>
            <person name="Krautwurst S."/>
            <person name="Marz M."/>
            <person name="Jogler C."/>
            <person name="Lobo Da Cunha A."/>
            <person name="Catita J."/>
            <person name="Goncalves H."/>
            <person name="Gonzalez I."/>
            <person name="Reyes F."/>
            <person name="Lage O.M."/>
        </authorList>
    </citation>
    <scope>NUCLEOTIDE SEQUENCE</scope>
    <source>
        <strain evidence="3">M600PL45_2</strain>
    </source>
</reference>
<dbReference type="EMBL" id="JAKWJU010000002">
    <property type="protein sequence ID" value="MCH6161476.1"/>
    <property type="molecule type" value="Genomic_DNA"/>
</dbReference>
<dbReference type="Pfam" id="PF06527">
    <property type="entry name" value="TniQ"/>
    <property type="match status" value="1"/>
</dbReference>
<dbReference type="RefSeq" id="WP_241059939.1">
    <property type="nucleotide sequence ID" value="NZ_JAKWJU010000002.1"/>
</dbReference>
<feature type="domain" description="TniQ" evidence="2">
    <location>
        <begin position="9"/>
        <end position="148"/>
    </location>
</feature>
<dbReference type="InterPro" id="IPR000847">
    <property type="entry name" value="LysR_HTH_N"/>
</dbReference>
<feature type="domain" description="HTH lysR-type" evidence="1">
    <location>
        <begin position="792"/>
        <end position="853"/>
    </location>
</feature>
<dbReference type="InterPro" id="IPR009492">
    <property type="entry name" value="TniQ"/>
</dbReference>
<evidence type="ECO:0000313" key="3">
    <source>
        <dbReference type="EMBL" id="MCH6161476.1"/>
    </source>
</evidence>
<dbReference type="Pfam" id="PF00126">
    <property type="entry name" value="HTH_1"/>
    <property type="match status" value="1"/>
</dbReference>
<name>A0ABS9SYX8_9ACTN</name>
<dbReference type="SUPFAM" id="SSF46785">
    <property type="entry name" value="Winged helix' DNA-binding domain"/>
    <property type="match status" value="1"/>
</dbReference>
<evidence type="ECO:0000259" key="1">
    <source>
        <dbReference type="Pfam" id="PF00126"/>
    </source>
</evidence>
<evidence type="ECO:0000313" key="4">
    <source>
        <dbReference type="Proteomes" id="UP001166784"/>
    </source>
</evidence>
<dbReference type="InterPro" id="IPR036390">
    <property type="entry name" value="WH_DNA-bd_sf"/>
</dbReference>
<organism evidence="3 4">
    <name type="scientific">Streptomyces marispadix</name>
    <dbReference type="NCBI Taxonomy" id="2922868"/>
    <lineage>
        <taxon>Bacteria</taxon>
        <taxon>Bacillati</taxon>
        <taxon>Actinomycetota</taxon>
        <taxon>Actinomycetes</taxon>
        <taxon>Kitasatosporales</taxon>
        <taxon>Streptomycetaceae</taxon>
        <taxon>Streptomyces</taxon>
    </lineage>
</organism>
<keyword evidence="4" id="KW-1185">Reference proteome</keyword>
<sequence length="891" mass="97693">MNDELRTFPIRVAPLPGEALDSWFEALAHRLHVTLGELLPQLGLSPPKHSNKSEEFEWTVMLQSHEIERIARVSGLDPNTVTAMTLACYDERALLIDPVTGRVRRRVIWGRGGGSRYCPSCLSEDGGRWQLTWRLGWSFACARHSCLLADACPGCGRMQRYRPHPRLVPVQPGHCPNPGKTNPRRQRCGADLREASCLPLTEGHPALLAQQYVWKIIRSDTVSFGIYASHPVRPAQALADLKAIAARALADASADELTRRLPDDLLTDYHQARAHVPVPRGPGRAEARPGFMAPSHAVVAAAGVTAAADILAAADIRQAGRALRWLTTEARQRGMNVTASNVGAWGKDTTPPLLGAQLVSLEDDLQPMEHLRYRTAAPLPSHPARDPDRAHALSRSTPSQFWPSWAARLSPGKTGHSFFRAALSICVLLTGTRLDVNSVVAELGVAIPSHDISRILALLGRSPNWPQISAALTRFADHVVYNPPPIDYRVRRSLDYSDLLPDEQWEAICRTTGASGGQGRRAMIARAYLFSRLSGLPGESAPAVPKDTRFRNDLADFTMMRFPELAAALDEAGRDFLARHGITSEPVVWQPSLSMLDDLALPGHDVRLIDVSELHQLLLGGRSPSGASAELGTSLAVVRCLLDASPLPARHARKGEGSLPGPSVSPVNDTTKDALIRLCSEENLAFTQISQRLGIRWRTFRKLAKECGIDVPRQTTPSKVSREWLYEQHVIKGHTLVELAKSAGLSSSAINKWARAYSIPANSSVVHSPELRGRLDVMPALLKPALTGYAAWKRLQIFASLPDYPDLTSAARALHLNPRVMWEYLNQLEDDLSGRLLERSSRGRRTKTPTTLGQEVIKAVREIEYAINTDVNGRMLTPVPPGMSTKVDASS</sequence>
<protein>
    <submittedName>
        <fullName evidence="3">TniQ family protein</fullName>
    </submittedName>
</protein>
<reference evidence="3" key="1">
    <citation type="submission" date="2022-03" db="EMBL/GenBank/DDBJ databases">
        <authorList>
            <person name="Santos J.D.N."/>
            <person name="Kallscheuer N."/>
            <person name="Jogler C."/>
            <person name="Lage O.M."/>
        </authorList>
    </citation>
    <scope>NUCLEOTIDE SEQUENCE</scope>
    <source>
        <strain evidence="3">M600PL45_2</strain>
    </source>
</reference>
<proteinExistence type="predicted"/>
<evidence type="ECO:0000259" key="2">
    <source>
        <dbReference type="Pfam" id="PF06527"/>
    </source>
</evidence>